<dbReference type="VEuPathDB" id="TrichDB:TVAG_053310"/>
<feature type="repeat" description="ANK" evidence="1">
    <location>
        <begin position="231"/>
        <end position="263"/>
    </location>
</feature>
<protein>
    <submittedName>
        <fullName evidence="2">Ankyrin repeat protein, putative</fullName>
    </submittedName>
</protein>
<dbReference type="STRING" id="5722.A2EMT4"/>
<dbReference type="Pfam" id="PF00023">
    <property type="entry name" value="Ank"/>
    <property type="match status" value="1"/>
</dbReference>
<dbReference type="Proteomes" id="UP000001542">
    <property type="component" value="Unassembled WGS sequence"/>
</dbReference>
<reference evidence="2" key="1">
    <citation type="submission" date="2006-10" db="EMBL/GenBank/DDBJ databases">
        <authorList>
            <person name="Amadeo P."/>
            <person name="Zhao Q."/>
            <person name="Wortman J."/>
            <person name="Fraser-Liggett C."/>
            <person name="Carlton J."/>
        </authorList>
    </citation>
    <scope>NUCLEOTIDE SEQUENCE</scope>
    <source>
        <strain evidence="2">G3</strain>
    </source>
</reference>
<evidence type="ECO:0000313" key="2">
    <source>
        <dbReference type="EMBL" id="EAY06007.1"/>
    </source>
</evidence>
<dbReference type="Pfam" id="PF12796">
    <property type="entry name" value="Ank_2"/>
    <property type="match status" value="1"/>
</dbReference>
<dbReference type="AlphaFoldDB" id="A2EMT4"/>
<accession>A2EMT4</accession>
<gene>
    <name evidence="2" type="ORF">TVAG_053310</name>
</gene>
<dbReference type="PROSITE" id="PS50088">
    <property type="entry name" value="ANK_REPEAT"/>
    <property type="match status" value="1"/>
</dbReference>
<dbReference type="RefSeq" id="XP_001318230.1">
    <property type="nucleotide sequence ID" value="XM_001318195.1"/>
</dbReference>
<dbReference type="eggNOG" id="KOG0504">
    <property type="taxonomic scope" value="Eukaryota"/>
</dbReference>
<dbReference type="InterPro" id="IPR002110">
    <property type="entry name" value="Ankyrin_rpt"/>
</dbReference>
<keyword evidence="1" id="KW-0040">ANK repeat</keyword>
<dbReference type="KEGG" id="tva:4763884"/>
<dbReference type="Gene3D" id="1.25.40.20">
    <property type="entry name" value="Ankyrin repeat-containing domain"/>
    <property type="match status" value="1"/>
</dbReference>
<dbReference type="OrthoDB" id="1854502at2759"/>
<sequence length="392" mass="44732">MKSEVDFNTLAKGIDKLISTNKLIDFYKVEDTCKILEHAELNLDQAIWIFTECQKKYTAKQIFLIFQAVKMDSGENIDKINTLLNILRKCLNSGMLKYIATAFEHISKVYEYQKNDIAHLKAQLAEKEKINSSLTVQIHNVVEDNSNLMESLSKYLDASKNVPKIPKKMEYIPKQPDPENKYVKLLQVCKCNSDDFEKIYSILKDASQINDVDAIRFAILNNLSEVKDIEYQRTMFLMASNNGDFNLVKLLTENGCDIKVIDKYNRNALHLASIKNNVNIVAFLVNLRDININAIDNKFETSLHWASLYGNLSIVQILCQCRDIDINALDKDDETPLHKASYAGQIQIVQYLTSLKDIKLNPLNKQGKTPYQVVTAGKKDDVKAFLKSKGCQ</sequence>
<dbReference type="SMART" id="SM00248">
    <property type="entry name" value="ANK"/>
    <property type="match status" value="4"/>
</dbReference>
<organism evidence="2 3">
    <name type="scientific">Trichomonas vaginalis (strain ATCC PRA-98 / G3)</name>
    <dbReference type="NCBI Taxonomy" id="412133"/>
    <lineage>
        <taxon>Eukaryota</taxon>
        <taxon>Metamonada</taxon>
        <taxon>Parabasalia</taxon>
        <taxon>Trichomonadida</taxon>
        <taxon>Trichomonadidae</taxon>
        <taxon>Trichomonas</taxon>
    </lineage>
</organism>
<proteinExistence type="predicted"/>
<name>A2EMT4_TRIV3</name>
<dbReference type="SUPFAM" id="SSF48403">
    <property type="entry name" value="Ankyrin repeat"/>
    <property type="match status" value="1"/>
</dbReference>
<dbReference type="PANTHER" id="PTHR44207">
    <property type="entry name" value="SURFACE ANTIGEN BSPA-LIKE-RELATED"/>
    <property type="match status" value="1"/>
</dbReference>
<evidence type="ECO:0000313" key="3">
    <source>
        <dbReference type="Proteomes" id="UP000001542"/>
    </source>
</evidence>
<evidence type="ECO:0000256" key="1">
    <source>
        <dbReference type="PROSITE-ProRule" id="PRU00023"/>
    </source>
</evidence>
<keyword evidence="3" id="KW-1185">Reference proteome</keyword>
<dbReference type="VEuPathDB" id="TrichDB:TVAGG3_0754960"/>
<reference evidence="2" key="2">
    <citation type="journal article" date="2007" name="Science">
        <title>Draft genome sequence of the sexually transmitted pathogen Trichomonas vaginalis.</title>
        <authorList>
            <person name="Carlton J.M."/>
            <person name="Hirt R.P."/>
            <person name="Silva J.C."/>
            <person name="Delcher A.L."/>
            <person name="Schatz M."/>
            <person name="Zhao Q."/>
            <person name="Wortman J.R."/>
            <person name="Bidwell S.L."/>
            <person name="Alsmark U.C.M."/>
            <person name="Besteiro S."/>
            <person name="Sicheritz-Ponten T."/>
            <person name="Noel C.J."/>
            <person name="Dacks J.B."/>
            <person name="Foster P.G."/>
            <person name="Simillion C."/>
            <person name="Van de Peer Y."/>
            <person name="Miranda-Saavedra D."/>
            <person name="Barton G.J."/>
            <person name="Westrop G.D."/>
            <person name="Mueller S."/>
            <person name="Dessi D."/>
            <person name="Fiori P.L."/>
            <person name="Ren Q."/>
            <person name="Paulsen I."/>
            <person name="Zhang H."/>
            <person name="Bastida-Corcuera F.D."/>
            <person name="Simoes-Barbosa A."/>
            <person name="Brown M.T."/>
            <person name="Hayes R.D."/>
            <person name="Mukherjee M."/>
            <person name="Okumura C.Y."/>
            <person name="Schneider R."/>
            <person name="Smith A.J."/>
            <person name="Vanacova S."/>
            <person name="Villalvazo M."/>
            <person name="Haas B.J."/>
            <person name="Pertea M."/>
            <person name="Feldblyum T.V."/>
            <person name="Utterback T.R."/>
            <person name="Shu C.L."/>
            <person name="Osoegawa K."/>
            <person name="de Jong P.J."/>
            <person name="Hrdy I."/>
            <person name="Horvathova L."/>
            <person name="Zubacova Z."/>
            <person name="Dolezal P."/>
            <person name="Malik S.B."/>
            <person name="Logsdon J.M. Jr."/>
            <person name="Henze K."/>
            <person name="Gupta A."/>
            <person name="Wang C.C."/>
            <person name="Dunne R.L."/>
            <person name="Upcroft J.A."/>
            <person name="Upcroft P."/>
            <person name="White O."/>
            <person name="Salzberg S.L."/>
            <person name="Tang P."/>
            <person name="Chiu C.-H."/>
            <person name="Lee Y.-S."/>
            <person name="Embley T.M."/>
            <person name="Coombs G.H."/>
            <person name="Mottram J.C."/>
            <person name="Tachezy J."/>
            <person name="Fraser-Liggett C.M."/>
            <person name="Johnson P.J."/>
        </authorList>
    </citation>
    <scope>NUCLEOTIDE SEQUENCE [LARGE SCALE GENOMIC DNA]</scope>
    <source>
        <strain evidence="2">G3</strain>
    </source>
</reference>
<dbReference type="InParanoid" id="A2EMT4"/>
<dbReference type="SMR" id="A2EMT4"/>
<dbReference type="InterPro" id="IPR036770">
    <property type="entry name" value="Ankyrin_rpt-contain_sf"/>
</dbReference>
<dbReference type="EMBL" id="DS113434">
    <property type="protein sequence ID" value="EAY06007.1"/>
    <property type="molecule type" value="Genomic_DNA"/>
</dbReference>